<dbReference type="FunFam" id="3.30.40.10:FF:000143">
    <property type="entry name" value="Regulator of gluconeogenesis Rmd5"/>
    <property type="match status" value="1"/>
</dbReference>
<evidence type="ECO:0000256" key="3">
    <source>
        <dbReference type="ARBA" id="ARBA00022723"/>
    </source>
</evidence>
<reference evidence="10" key="1">
    <citation type="submission" date="2018-10" db="EMBL/GenBank/DDBJ databases">
        <title>Transcriptome assembly of Aceria tosichella (Wheat curl mite) Type 2.</title>
        <authorList>
            <person name="Scully E.D."/>
            <person name="Geib S.M."/>
            <person name="Palmer N.A."/>
            <person name="Gupta A.K."/>
            <person name="Sarath G."/>
            <person name="Tatineni S."/>
        </authorList>
    </citation>
    <scope>NUCLEOTIDE SEQUENCE</scope>
    <source>
        <strain evidence="10">LincolnNE</strain>
    </source>
</reference>
<protein>
    <submittedName>
        <fullName evidence="10">Protein RMD5 A</fullName>
    </submittedName>
</protein>
<sequence length="396" mass="44946">MEALKSVENEVDKVLRLFSTCRDSCNNKIDQLIQTVEQAKKDIDRLSSDHSELNLQQSSLIRNICDNIQKSCAQITNSHRELHVPVTKIGKSIDKNFSADFGCFADPNLFRTAANKELLNHAIVQHFLRQGMTDIAEELIREANLSIDEKELVKFDEVDSILTSLRKKDAGPALKWAIKNREQLRELNSPLEFKIHRINIIELYKKGISKQRQIIDYARENLQHLDPVHNLDIQHLMGGIIYLKTGIERSPYKSFLDPINFDEIEEIFISNACALLKLSIRSPISVAIDAGCVALPALLNINQILSNQGVENIWHTRDELPVEIDLGRKLQFHSTFSCPILKQQSTESNPPMRLVCGHVISRDALHKLGSSSAGNKLKCPYCPMEQVLTDAKEIYF</sequence>
<dbReference type="InterPro" id="IPR045098">
    <property type="entry name" value="Fyv10_fam"/>
</dbReference>
<evidence type="ECO:0000256" key="1">
    <source>
        <dbReference type="ARBA" id="ARBA00004496"/>
    </source>
</evidence>
<evidence type="ECO:0000313" key="10">
    <source>
        <dbReference type="EMBL" id="MDE48422.1"/>
    </source>
</evidence>
<proteinExistence type="predicted"/>
<feature type="coiled-coil region" evidence="7">
    <location>
        <begin position="22"/>
        <end position="56"/>
    </location>
</feature>
<dbReference type="EMBL" id="GGYP01003651">
    <property type="protein sequence ID" value="MDE48422.1"/>
    <property type="molecule type" value="Transcribed_RNA"/>
</dbReference>
<dbReference type="Gene3D" id="3.30.40.10">
    <property type="entry name" value="Zinc/RING finger domain, C3HC4 (zinc finger)"/>
    <property type="match status" value="1"/>
</dbReference>
<dbReference type="InterPro" id="IPR024964">
    <property type="entry name" value="CTLH/CRA"/>
</dbReference>
<feature type="domain" description="RING-Gid-type" evidence="9">
    <location>
        <begin position="338"/>
        <end position="382"/>
    </location>
</feature>
<organism evidence="10">
    <name type="scientific">Aceria tosichella</name>
    <name type="common">wheat curl mite</name>
    <dbReference type="NCBI Taxonomy" id="561515"/>
    <lineage>
        <taxon>Eukaryota</taxon>
        <taxon>Metazoa</taxon>
        <taxon>Ecdysozoa</taxon>
        <taxon>Arthropoda</taxon>
        <taxon>Chelicerata</taxon>
        <taxon>Arachnida</taxon>
        <taxon>Acari</taxon>
        <taxon>Acariformes</taxon>
        <taxon>Trombidiformes</taxon>
        <taxon>Prostigmata</taxon>
        <taxon>Eupodina</taxon>
        <taxon>Eriophyoidea</taxon>
        <taxon>Eriophyidae</taxon>
        <taxon>Eriophyinae</taxon>
        <taxon>Aceriini</taxon>
        <taxon>Aceria</taxon>
    </lineage>
</organism>
<dbReference type="GO" id="GO:0005737">
    <property type="term" value="C:cytoplasm"/>
    <property type="evidence" value="ECO:0007669"/>
    <property type="project" value="UniProtKB-SubCell"/>
</dbReference>
<name>A0A6G1SEN6_9ACAR</name>
<dbReference type="InterPro" id="IPR006594">
    <property type="entry name" value="LisH"/>
</dbReference>
<dbReference type="SUPFAM" id="SSF57850">
    <property type="entry name" value="RING/U-box"/>
    <property type="match status" value="1"/>
</dbReference>
<dbReference type="InterPro" id="IPR006595">
    <property type="entry name" value="CTLH_C"/>
</dbReference>
<gene>
    <name evidence="10" type="primary">rmnd5a</name>
    <name evidence="10" type="ORF">g.1813</name>
</gene>
<dbReference type="InterPro" id="IPR013144">
    <property type="entry name" value="CRA_dom"/>
</dbReference>
<dbReference type="SMART" id="SM00667">
    <property type="entry name" value="LisH"/>
    <property type="match status" value="1"/>
</dbReference>
<evidence type="ECO:0000256" key="2">
    <source>
        <dbReference type="ARBA" id="ARBA00022490"/>
    </source>
</evidence>
<dbReference type="PANTHER" id="PTHR12170:SF3">
    <property type="entry name" value="GH10162P"/>
    <property type="match status" value="1"/>
</dbReference>
<dbReference type="GO" id="GO:0008270">
    <property type="term" value="F:zinc ion binding"/>
    <property type="evidence" value="ECO:0007669"/>
    <property type="project" value="UniProtKB-KW"/>
</dbReference>
<dbReference type="GO" id="GO:0043161">
    <property type="term" value="P:proteasome-mediated ubiquitin-dependent protein catabolic process"/>
    <property type="evidence" value="ECO:0007669"/>
    <property type="project" value="InterPro"/>
</dbReference>
<dbReference type="PROSITE" id="PS51867">
    <property type="entry name" value="ZF_RING_GID"/>
    <property type="match status" value="1"/>
</dbReference>
<dbReference type="InterPro" id="IPR027370">
    <property type="entry name" value="Znf-RING_euk"/>
</dbReference>
<feature type="domain" description="CTLH" evidence="8">
    <location>
        <begin position="154"/>
        <end position="211"/>
    </location>
</feature>
<evidence type="ECO:0000256" key="7">
    <source>
        <dbReference type="SAM" id="Coils"/>
    </source>
</evidence>
<dbReference type="PROSITE" id="PS50896">
    <property type="entry name" value="LISH"/>
    <property type="match status" value="1"/>
</dbReference>
<keyword evidence="3" id="KW-0479">Metal-binding</keyword>
<evidence type="ECO:0000256" key="4">
    <source>
        <dbReference type="ARBA" id="ARBA00022771"/>
    </source>
</evidence>
<dbReference type="SMART" id="SM00757">
    <property type="entry name" value="CRA"/>
    <property type="match status" value="1"/>
</dbReference>
<dbReference type="Pfam" id="PF13445">
    <property type="entry name" value="zf-RING_UBOX"/>
    <property type="match status" value="1"/>
</dbReference>
<dbReference type="SMART" id="SM00668">
    <property type="entry name" value="CTLH"/>
    <property type="match status" value="1"/>
</dbReference>
<dbReference type="PROSITE" id="PS50897">
    <property type="entry name" value="CTLH"/>
    <property type="match status" value="1"/>
</dbReference>
<keyword evidence="4 6" id="KW-0863">Zinc-finger</keyword>
<evidence type="ECO:0000259" key="9">
    <source>
        <dbReference type="PROSITE" id="PS51867"/>
    </source>
</evidence>
<evidence type="ECO:0000259" key="8">
    <source>
        <dbReference type="PROSITE" id="PS50897"/>
    </source>
</evidence>
<dbReference type="PANTHER" id="PTHR12170">
    <property type="entry name" value="MACROPHAGE ERYTHROBLAST ATTACHER-RELATED"/>
    <property type="match status" value="1"/>
</dbReference>
<evidence type="ECO:0000256" key="5">
    <source>
        <dbReference type="ARBA" id="ARBA00022833"/>
    </source>
</evidence>
<keyword evidence="2" id="KW-0963">Cytoplasm</keyword>
<keyword evidence="7" id="KW-0175">Coiled coil</keyword>
<dbReference type="InterPro" id="IPR044063">
    <property type="entry name" value="ZF_RING_GID"/>
</dbReference>
<dbReference type="GO" id="GO:0061630">
    <property type="term" value="F:ubiquitin protein ligase activity"/>
    <property type="evidence" value="ECO:0007669"/>
    <property type="project" value="InterPro"/>
</dbReference>
<dbReference type="InterPro" id="IPR013083">
    <property type="entry name" value="Znf_RING/FYVE/PHD"/>
</dbReference>
<comment type="subcellular location">
    <subcellularLocation>
        <location evidence="1">Cytoplasm</location>
    </subcellularLocation>
</comment>
<dbReference type="GO" id="GO:0034657">
    <property type="term" value="C:GID complex"/>
    <property type="evidence" value="ECO:0007669"/>
    <property type="project" value="TreeGrafter"/>
</dbReference>
<evidence type="ECO:0000256" key="6">
    <source>
        <dbReference type="PROSITE-ProRule" id="PRU01215"/>
    </source>
</evidence>
<dbReference type="Pfam" id="PF10607">
    <property type="entry name" value="CTLH"/>
    <property type="match status" value="1"/>
</dbReference>
<keyword evidence="5" id="KW-0862">Zinc</keyword>
<dbReference type="GO" id="GO:0005634">
    <property type="term" value="C:nucleus"/>
    <property type="evidence" value="ECO:0007669"/>
    <property type="project" value="TreeGrafter"/>
</dbReference>
<accession>A0A6G1SEN6</accession>
<dbReference type="AlphaFoldDB" id="A0A6G1SEN6"/>
<feature type="zinc finger region" description="RING-Gid-type" evidence="6">
    <location>
        <begin position="338"/>
        <end position="382"/>
    </location>
</feature>